<name>A0AC61L6P2_9EURY</name>
<evidence type="ECO:0000313" key="1">
    <source>
        <dbReference type="EMBL" id="PXF62100.1"/>
    </source>
</evidence>
<organism evidence="1 2">
    <name type="scientific">Candidatus Methanogaster sp</name>
    <dbReference type="NCBI Taxonomy" id="3386292"/>
    <lineage>
        <taxon>Archaea</taxon>
        <taxon>Methanobacteriati</taxon>
        <taxon>Methanobacteriota</taxon>
        <taxon>Stenosarchaea group</taxon>
        <taxon>Methanomicrobia</taxon>
        <taxon>Methanosarcinales</taxon>
        <taxon>ANME-2 cluster</taxon>
        <taxon>Candidatus Methanogasteraceae</taxon>
        <taxon>Candidatus Methanogaster</taxon>
    </lineage>
</organism>
<reference evidence="1" key="1">
    <citation type="submission" date="2018-01" db="EMBL/GenBank/DDBJ databases">
        <authorList>
            <person name="Krukenberg V."/>
        </authorList>
    </citation>
    <scope>NUCLEOTIDE SEQUENCE</scope>
    <source>
        <strain evidence="1">E20ANME2</strain>
    </source>
</reference>
<dbReference type="Proteomes" id="UP000248329">
    <property type="component" value="Unassembled WGS sequence"/>
</dbReference>
<dbReference type="EMBL" id="PQXF01000001">
    <property type="protein sequence ID" value="PXF62100.1"/>
    <property type="molecule type" value="Genomic_DNA"/>
</dbReference>
<gene>
    <name evidence="1" type="ORF">C4B59_00335</name>
</gene>
<accession>A0AC61L6P2</accession>
<proteinExistence type="predicted"/>
<protein>
    <submittedName>
        <fullName evidence="1">Uncharacterized protein</fullName>
    </submittedName>
</protein>
<sequence length="2536" mass="279165">MPLYLYARRKRVDPNMTSNIRIIVITLFIILLCRIPLIHAPGVSAQYPNNTPLSMDKETYALGETACISLAAAPEEIVFFNIISPEGVFYAALPSTDREYQFKPDTAGSYMINILLRIGDDEKFLATGFEVADLEIIFSEPEQGELRLGEPVNWSQSISITNHENFSISNFSVSVSPPTRHSNLSSDTGATIINSSISVDLAAGGGISFNISYQTPPVRLAVTEEKIAVSDLIPPDAFDIGVYKEIGTDEGGPWLTSEMTLKQVMVRHNSSMHCHNVPVAIESQGFDEIVELGDGTGIVAEMMTERSNETLSWTVPKLSDMTYTVVEVTREQGDAEIGKPVEWQLNVSDTIVRYKTPAPFAQESKPVITDGTWRKEVVIGSNASVHYSNVTAYSRLGEIEKSNLRLFWLANGSRIDVTDSEEFDVSFSDTDGSGIIDMATWNVPMLSNQSFEVEADITVINVQSYPTVGGNWGVEFETAGCANLTITAVDGTAWSNADEEGDLQFLEIKCGDQTLNYKWLNDSVFIENYCCNLTGHEVSKVLTPATHTLQFRFGSDVEYAHNWATDLSGWDYRQLINISNTAGELSYHQVKIELNSSNDGANWNWTNNGNDTRFTYYNSTTETETEIPFWIESWNSTAETSTIWVNVTSLANNANTTIYLYYGNTSASSASNGTNTFEFFDGFPGSSIDTTKWPYITGGPTVSGGELKLDNLPYPGDKVRSDIVFSKPYAVRARSKSSDHDSAFLETYYSSTGFSNGLQIDCDTSCPTCVRTYSDSTSRSTTDHDTGFEWSNYAIYEIIRHTPDYVHYYQNNTLLLNETDGDCCFEETGCVGFHVYSSYSCVLTVDWTFVRKYASPEPVVSIGPEEVSVPLDITISAPLNNSYTNDNTTTFSGTTNVAADITYSVDGDTNETACNNCASFSNTTQELTDGSHNITVYGVAYDNATDTDYETVYFTVDTTAPASITGLANQSSGGTWIEWTWTNPTDADFNHTEVWINETFYANVTKPAHSYTAKGLDAASWYEIRTRTVDNCQNINTTWVTDTAKTQQCQWDYHQLINISNAAGELSYYPVRIDLNSSNAGTNWDWTDDENATRFKYYNYSTETETEIPFWIESWNSTAETSTIWVNVTSLANNANTTIYLYYGNTSASSASNGTNTFEFFDDFPGSSIDTTKWPNTTGDPNVSGGELKLDTDGTYDKIHSPIEFNKPYTVRARSKSSDYNSAFLETYGSYANEWDGLQLDCSDHDSSEKCYTCVRTCSNEECGLYEVYHNTGFNWSDYAIYEIIRPTLDYAYYYQNDTLLLNETYFHCFNGTGYVGFHVFSPSCSQVLTVDWIFVRKYRSPVPVVSIGGYVQPPSCPCGDICVNETGWWRNNDVFNVSSTQVQHAIDNATAGDSICVYNGSYTENVDVAKRLTLAGKGADVVNITSSTADSHVFNVSADYVNISGFNVTGATGKMKAGIYLGSGVDHCNISNNNASGNSYGIYLYSSSNNTLANNNASNNTNHGVYLSSSSNNTIHNNYFNNTNNAWDDGNNTWNTTPATGTNIIGGSYLGGNYWSDYAGIDTNDDDLGDTLTPYNSSGNITHGGDCHPLVTPGFAPPNTTLCSPAPNYFNNTSEPVDVTFVCNATDNFNLDRISLYITNSTNQSFSLNQTTDVSGMQASVNWTLSLANGNYTWNCLAYDAAGNSDWGDSNRTVKINSTVPRFELISQEPATIYENSTGALNITWLLVTTDPRTLNNSSVSLIWTLWDSVLGNYNWSFRPPGNNRAAVCACTGERILRADNRNSTLKPLNFEDNTDITEGNVRKWAGADENITRLTIQKINDTHSYVHWNGTIEDTVFENMYYLDRARMQKEASKYYDAYRSDSSRWCALVKFWDIEAIHGASDYKIHISFEADITGTPNDRKLTIFYLNDSYIINGGTRPNKDTTNGTRLTGFNSIAVVDYTYEPYNSSFVTFTVGVNNSKIAESNVTVTPHGYLFFRSGTQNGRYRLAYVDGTSGKNISFAETNITWTSSDSGAAFSQAAWTPKLFFDFSKSGMQHQMKLYAANELGNWNNSALLTNDIGLVCYPPTVPDINHFHIHGIDDYDMDGTYSGTFNVGLYLTSDPDGGDVVHNLTLHYTNRTIVPNGIISNTINRTNSMHGDDPYADASFNTSKYSAGEYTMRCVATDDEGETSQTWLGTNFTLNKIDLRVINVTFDHWDTGENRSSVSETGIGCHVKENRNITINATIANYADGNITSNFDVSFFDSAGVYGNWSRCFWNSTYNVSIEGELGNVTTGYPYNTTYVTGYWNPSLVGTHNISVWVNPTNSAGESAANTTNNNASAVINVSAWQKYYGDVSGGIALADSASDSLYDWTWSNETDGGCAYIVNDGASVNWSALHALGCDSDDTLNASGHDFLDADTNLGMVVGSNNATGFVDNNITELFSGGDPSNATNTTSFTVYGNLISNVAIVNSTDVTNHASVGSANFVTGILWDATSDTNGYYDAADDGTLVFVTRIRAAAAGLGSAAHNYESAAPCTLNPVVGGGLNIYMELK</sequence>
<evidence type="ECO:0000313" key="2">
    <source>
        <dbReference type="Proteomes" id="UP000248329"/>
    </source>
</evidence>
<comment type="caution">
    <text evidence="1">The sequence shown here is derived from an EMBL/GenBank/DDBJ whole genome shotgun (WGS) entry which is preliminary data.</text>
</comment>